<feature type="domain" description="Thioesterase" evidence="8">
    <location>
        <begin position="58"/>
        <end position="130"/>
    </location>
</feature>
<reference evidence="9 10" key="1">
    <citation type="submission" date="2020-10" db="EMBL/GenBank/DDBJ databases">
        <title>Degradation of 1,4-Dioxane by Xanthobacter sp. YN2, via a Novel Group-2 Soluble Di-Iron Monooxygenase.</title>
        <authorList>
            <person name="Ma F."/>
            <person name="Wang Y."/>
            <person name="Yang J."/>
            <person name="Guo H."/>
            <person name="Su D."/>
            <person name="Yu L."/>
        </authorList>
    </citation>
    <scope>NUCLEOTIDE SEQUENCE [LARGE SCALE GENOMIC DNA]</scope>
    <source>
        <strain evidence="9 10">YN2</strain>
    </source>
</reference>
<dbReference type="Proteomes" id="UP000596427">
    <property type="component" value="Chromosome"/>
</dbReference>
<accession>A0A974PPA4</accession>
<dbReference type="Gene3D" id="3.10.129.10">
    <property type="entry name" value="Hotdog Thioesterase"/>
    <property type="match status" value="1"/>
</dbReference>
<evidence type="ECO:0000256" key="5">
    <source>
        <dbReference type="ARBA" id="ARBA00038894"/>
    </source>
</evidence>
<dbReference type="InterPro" id="IPR029069">
    <property type="entry name" value="HotDog_dom_sf"/>
</dbReference>
<evidence type="ECO:0000256" key="3">
    <source>
        <dbReference type="ARBA" id="ARBA00036002"/>
    </source>
</evidence>
<dbReference type="PANTHER" id="PTHR43240:SF20">
    <property type="entry name" value="MEDIUM_LONG-CHAIN ACYL-COA THIOESTERASE YIGI"/>
    <property type="match status" value="1"/>
</dbReference>
<keyword evidence="10" id="KW-1185">Reference proteome</keyword>
<dbReference type="NCBIfam" id="TIGR00369">
    <property type="entry name" value="unchar_dom_1"/>
    <property type="match status" value="1"/>
</dbReference>
<dbReference type="Pfam" id="PF03061">
    <property type="entry name" value="4HBT"/>
    <property type="match status" value="1"/>
</dbReference>
<comment type="catalytic activity">
    <reaction evidence="2">
        <text>a fatty acyl-CoA + H2O = a fatty acid + CoA + H(+)</text>
        <dbReference type="Rhea" id="RHEA:16781"/>
        <dbReference type="ChEBI" id="CHEBI:15377"/>
        <dbReference type="ChEBI" id="CHEBI:15378"/>
        <dbReference type="ChEBI" id="CHEBI:28868"/>
        <dbReference type="ChEBI" id="CHEBI:57287"/>
        <dbReference type="ChEBI" id="CHEBI:77636"/>
        <dbReference type="EC" id="3.1.2.20"/>
    </reaction>
</comment>
<dbReference type="PANTHER" id="PTHR43240">
    <property type="entry name" value="1,4-DIHYDROXY-2-NAPHTHOYL-COA THIOESTERASE 1"/>
    <property type="match status" value="1"/>
</dbReference>
<gene>
    <name evidence="9" type="ORF">EZH22_29025</name>
</gene>
<comment type="catalytic activity">
    <reaction evidence="3">
        <text>a long-chain fatty acyl-CoA + H2O = a long-chain fatty acid + CoA + H(+)</text>
        <dbReference type="Rhea" id="RHEA:67680"/>
        <dbReference type="ChEBI" id="CHEBI:15377"/>
        <dbReference type="ChEBI" id="CHEBI:15378"/>
        <dbReference type="ChEBI" id="CHEBI:57287"/>
        <dbReference type="ChEBI" id="CHEBI:57560"/>
        <dbReference type="ChEBI" id="CHEBI:83139"/>
    </reaction>
</comment>
<dbReference type="EMBL" id="CP063362">
    <property type="protein sequence ID" value="QRG06844.1"/>
    <property type="molecule type" value="Genomic_DNA"/>
</dbReference>
<dbReference type="CDD" id="cd03443">
    <property type="entry name" value="PaaI_thioesterase"/>
    <property type="match status" value="1"/>
</dbReference>
<evidence type="ECO:0000256" key="4">
    <source>
        <dbReference type="ARBA" id="ARBA00038381"/>
    </source>
</evidence>
<comment type="catalytic activity">
    <reaction evidence="7">
        <text>a medium-chain fatty acyl-CoA + H2O = a medium-chain fatty acid + CoA + H(+)</text>
        <dbReference type="Rhea" id="RHEA:68184"/>
        <dbReference type="ChEBI" id="CHEBI:15377"/>
        <dbReference type="ChEBI" id="CHEBI:15378"/>
        <dbReference type="ChEBI" id="CHEBI:57287"/>
        <dbReference type="ChEBI" id="CHEBI:59558"/>
        <dbReference type="ChEBI" id="CHEBI:90546"/>
    </reaction>
</comment>
<organism evidence="9 10">
    <name type="scientific">Xanthobacter dioxanivorans</name>
    <dbReference type="NCBI Taxonomy" id="2528964"/>
    <lineage>
        <taxon>Bacteria</taxon>
        <taxon>Pseudomonadati</taxon>
        <taxon>Pseudomonadota</taxon>
        <taxon>Alphaproteobacteria</taxon>
        <taxon>Hyphomicrobiales</taxon>
        <taxon>Xanthobacteraceae</taxon>
        <taxon>Xanthobacter</taxon>
    </lineage>
</organism>
<dbReference type="SUPFAM" id="SSF54637">
    <property type="entry name" value="Thioesterase/thiol ester dehydrase-isomerase"/>
    <property type="match status" value="1"/>
</dbReference>
<dbReference type="RefSeq" id="WP_203193758.1">
    <property type="nucleotide sequence ID" value="NZ_CP063362.1"/>
</dbReference>
<evidence type="ECO:0000313" key="10">
    <source>
        <dbReference type="Proteomes" id="UP000596427"/>
    </source>
</evidence>
<proteinExistence type="inferred from homology"/>
<evidence type="ECO:0000256" key="1">
    <source>
        <dbReference type="ARBA" id="ARBA00022801"/>
    </source>
</evidence>
<evidence type="ECO:0000313" key="9">
    <source>
        <dbReference type="EMBL" id="QRG06844.1"/>
    </source>
</evidence>
<comment type="similarity">
    <text evidence="4">Belongs to the YigI thioesterase family.</text>
</comment>
<dbReference type="InterPro" id="IPR003736">
    <property type="entry name" value="PAAI_dom"/>
</dbReference>
<evidence type="ECO:0000256" key="7">
    <source>
        <dbReference type="ARBA" id="ARBA00048062"/>
    </source>
</evidence>
<sequence>MSMPTSGTFCDLARIQARLDRTPFNAWLGLRAVSASADGVAFELEARQEFVSTPERQIVHGGVLASLLDAAAIYAVIAATGRLQTTVDLRVDYHASATVGLLRARGTVVRLGKTLCCSEARVQDHAGKLVASGRGTFLNLGVPA</sequence>
<dbReference type="EC" id="3.1.2.20" evidence="5"/>
<evidence type="ECO:0000256" key="2">
    <source>
        <dbReference type="ARBA" id="ARBA00035880"/>
    </source>
</evidence>
<dbReference type="InterPro" id="IPR006683">
    <property type="entry name" value="Thioestr_dom"/>
</dbReference>
<dbReference type="AlphaFoldDB" id="A0A974PPA4"/>
<evidence type="ECO:0000256" key="6">
    <source>
        <dbReference type="ARBA" id="ARBA00040062"/>
    </source>
</evidence>
<dbReference type="KEGG" id="xdi:EZH22_29025"/>
<name>A0A974PPA4_9HYPH</name>
<dbReference type="GO" id="GO:0047617">
    <property type="term" value="F:fatty acyl-CoA hydrolase activity"/>
    <property type="evidence" value="ECO:0007669"/>
    <property type="project" value="UniProtKB-EC"/>
</dbReference>
<protein>
    <recommendedName>
        <fullName evidence="6">Medium/long-chain acyl-CoA thioesterase YigI</fullName>
        <ecNumber evidence="5">3.1.2.20</ecNumber>
    </recommendedName>
</protein>
<keyword evidence="1" id="KW-0378">Hydrolase</keyword>
<evidence type="ECO:0000259" key="8">
    <source>
        <dbReference type="Pfam" id="PF03061"/>
    </source>
</evidence>